<evidence type="ECO:0000313" key="3">
    <source>
        <dbReference type="Proteomes" id="UP000015854"/>
    </source>
</evidence>
<dbReference type="PANTHER" id="PTHR33383">
    <property type="entry name" value="MEMBRANE PROTEIN INSERTION EFFICIENCY FACTOR-RELATED"/>
    <property type="match status" value="1"/>
</dbReference>
<dbReference type="PANTHER" id="PTHR33383:SF1">
    <property type="entry name" value="MEMBRANE PROTEIN INSERTION EFFICIENCY FACTOR-RELATED"/>
    <property type="match status" value="1"/>
</dbReference>
<sequence length="178" mass="20609">MKKVLVKAVHGYQRWISPVFPPACRYYPTCSNYMIQAIEKHGPAKGLAMGTARILRCHPFCQPGYDLVPKHFSLRRNWAEPEKKKKRTQNSFESFLFIEKILIKNKMKSLSKQLKNGKMKKRIKKECHLLCHLVKIFSGAELPQLINVKADIIKEDVDLLTLILCLTEKTVFQLLQGK</sequence>
<dbReference type="Pfam" id="PF01809">
    <property type="entry name" value="YidD"/>
    <property type="match status" value="1"/>
</dbReference>
<keyword evidence="1" id="KW-0472">Membrane</keyword>
<comment type="similarity">
    <text evidence="1">Belongs to the UPF0161 family.</text>
</comment>
<evidence type="ECO:0000256" key="1">
    <source>
        <dbReference type="HAMAP-Rule" id="MF_00386"/>
    </source>
</evidence>
<dbReference type="PATRIC" id="fig|1234876.3.peg.1295"/>
<gene>
    <name evidence="2" type="ORF">LLT6_05600</name>
</gene>
<dbReference type="NCBIfam" id="TIGR00278">
    <property type="entry name" value="membrane protein insertion efficiency factor YidD"/>
    <property type="match status" value="1"/>
</dbReference>
<comment type="subcellular location">
    <subcellularLocation>
        <location evidence="1">Cell membrane</location>
        <topology evidence="1">Peripheral membrane protein</topology>
        <orientation evidence="1">Cytoplasmic side</orientation>
    </subcellularLocation>
</comment>
<dbReference type="SMART" id="SM01234">
    <property type="entry name" value="Haemolytic"/>
    <property type="match status" value="1"/>
</dbReference>
<dbReference type="HAMAP" id="MF_00386">
    <property type="entry name" value="UPF0161_YidD"/>
    <property type="match status" value="1"/>
</dbReference>
<keyword evidence="1" id="KW-1003">Cell membrane</keyword>
<reference evidence="2 3" key="1">
    <citation type="journal article" date="2013" name="ISME J.">
        <title>Multifactorial diversity sustains microbial community stability.</title>
        <authorList>
            <person name="Erkus O."/>
            <person name="de Jager V.C."/>
            <person name="Spus M."/>
            <person name="van Alen-Boerrigter I.J."/>
            <person name="van Rijswijck I.M."/>
            <person name="Hazelwood L."/>
            <person name="Janssen P.W."/>
            <person name="van Hijum S.A."/>
            <person name="Kleerebezem M."/>
            <person name="Smid E.J."/>
        </authorList>
    </citation>
    <scope>NUCLEOTIDE SEQUENCE [LARGE SCALE GENOMIC DNA]</scope>
    <source>
        <strain evidence="2 3">TIFN6</strain>
    </source>
</reference>
<dbReference type="AlphaFoldDB" id="T0TGI7"/>
<dbReference type="Proteomes" id="UP000015854">
    <property type="component" value="Unassembled WGS sequence"/>
</dbReference>
<dbReference type="GO" id="GO:0005886">
    <property type="term" value="C:plasma membrane"/>
    <property type="evidence" value="ECO:0007669"/>
    <property type="project" value="UniProtKB-SubCell"/>
</dbReference>
<comment type="caution">
    <text evidence="2">The sequence shown here is derived from an EMBL/GenBank/DDBJ whole genome shotgun (WGS) entry which is preliminary data.</text>
</comment>
<protein>
    <recommendedName>
        <fullName evidence="1">Putative membrane protein insertion efficiency factor</fullName>
    </recommendedName>
</protein>
<comment type="function">
    <text evidence="1">Could be involved in insertion of integral membrane proteins into the membrane.</text>
</comment>
<organism evidence="2 3">
    <name type="scientific">Lactococcus cremoris subsp. cremoris TIFN6</name>
    <dbReference type="NCBI Taxonomy" id="1234876"/>
    <lineage>
        <taxon>Bacteria</taxon>
        <taxon>Bacillati</taxon>
        <taxon>Bacillota</taxon>
        <taxon>Bacilli</taxon>
        <taxon>Lactobacillales</taxon>
        <taxon>Streptococcaceae</taxon>
        <taxon>Lactococcus</taxon>
        <taxon>Lactococcus cremoris subsp. cremoris</taxon>
    </lineage>
</organism>
<proteinExistence type="inferred from homology"/>
<accession>T0TGI7</accession>
<evidence type="ECO:0000313" key="2">
    <source>
        <dbReference type="EMBL" id="EQC56604.1"/>
    </source>
</evidence>
<name>T0TGI7_LACLC</name>
<dbReference type="InterPro" id="IPR002696">
    <property type="entry name" value="Membr_insert_effic_factor_YidD"/>
</dbReference>
<dbReference type="EMBL" id="ATBB01000295">
    <property type="protein sequence ID" value="EQC56604.1"/>
    <property type="molecule type" value="Genomic_DNA"/>
</dbReference>